<feature type="DNA-binding region" description="H-T-H motif" evidence="5">
    <location>
        <begin position="31"/>
        <end position="50"/>
    </location>
</feature>
<dbReference type="Proteomes" id="UP000001213">
    <property type="component" value="Chromosome"/>
</dbReference>
<dbReference type="Pfam" id="PF00440">
    <property type="entry name" value="TetR_N"/>
    <property type="match status" value="1"/>
</dbReference>
<proteinExistence type="predicted"/>
<accession>D5USB5</accession>
<dbReference type="InterPro" id="IPR001647">
    <property type="entry name" value="HTH_TetR"/>
</dbReference>
<dbReference type="Pfam" id="PF13977">
    <property type="entry name" value="TetR_C_6"/>
    <property type="match status" value="1"/>
</dbReference>
<gene>
    <name evidence="7" type="ordered locus">Tpau_0541</name>
</gene>
<evidence type="ECO:0000256" key="3">
    <source>
        <dbReference type="ARBA" id="ARBA00023125"/>
    </source>
</evidence>
<organism evidence="7 8">
    <name type="scientific">Tsukamurella paurometabola (strain ATCC 8368 / DSM 20162 / CCUG 35730 / CIP 100753 / JCM 10117 / KCTC 9821 / NBRC 16120 / NCIMB 702349 / NCTC 13040)</name>
    <name type="common">Corynebacterium paurometabolum</name>
    <dbReference type="NCBI Taxonomy" id="521096"/>
    <lineage>
        <taxon>Bacteria</taxon>
        <taxon>Bacillati</taxon>
        <taxon>Actinomycetota</taxon>
        <taxon>Actinomycetes</taxon>
        <taxon>Mycobacteriales</taxon>
        <taxon>Tsukamurellaceae</taxon>
        <taxon>Tsukamurella</taxon>
    </lineage>
</organism>
<dbReference type="PANTHER" id="PTHR30055:SF234">
    <property type="entry name" value="HTH-TYPE TRANSCRIPTIONAL REGULATOR BETI"/>
    <property type="match status" value="1"/>
</dbReference>
<keyword evidence="1" id="KW-0678">Repressor</keyword>
<feature type="domain" description="HTH tetR-type" evidence="6">
    <location>
        <begin position="8"/>
        <end position="68"/>
    </location>
</feature>
<dbReference type="PANTHER" id="PTHR30055">
    <property type="entry name" value="HTH-TYPE TRANSCRIPTIONAL REGULATOR RUTR"/>
    <property type="match status" value="1"/>
</dbReference>
<sequence length="192" mass="20984">MPRTVDHGERRSELTDAVARIAARDGLQAVTMRAVAAEAGVSLRLVQYYFENKHGLLIGAMRRLEEQSNARWRARLSNTADPRAMLHAFISEALPTDPESTDFYRVSAAFGELARTDTELAAEPLAGGLTRLRSTVLDTFRAADLPPDADPEAETDALISLCNGLSTAVLLGHHTADRAVAIASYHLDRVFR</sequence>
<evidence type="ECO:0000313" key="7">
    <source>
        <dbReference type="EMBL" id="ADG77182.1"/>
    </source>
</evidence>
<dbReference type="EMBL" id="CP001966">
    <property type="protein sequence ID" value="ADG77182.1"/>
    <property type="molecule type" value="Genomic_DNA"/>
</dbReference>
<dbReference type="InterPro" id="IPR009057">
    <property type="entry name" value="Homeodomain-like_sf"/>
</dbReference>
<protein>
    <submittedName>
        <fullName evidence="7">Transcriptional regulator, TetR family</fullName>
    </submittedName>
</protein>
<dbReference type="GO" id="GO:0000976">
    <property type="term" value="F:transcription cis-regulatory region binding"/>
    <property type="evidence" value="ECO:0007669"/>
    <property type="project" value="TreeGrafter"/>
</dbReference>
<dbReference type="AlphaFoldDB" id="D5USB5"/>
<name>D5USB5_TSUPD</name>
<dbReference type="InterPro" id="IPR036271">
    <property type="entry name" value="Tet_transcr_reg_TetR-rel_C_sf"/>
</dbReference>
<keyword evidence="4" id="KW-0804">Transcription</keyword>
<dbReference type="GO" id="GO:0003700">
    <property type="term" value="F:DNA-binding transcription factor activity"/>
    <property type="evidence" value="ECO:0007669"/>
    <property type="project" value="TreeGrafter"/>
</dbReference>
<dbReference type="HOGENOM" id="CLU_069356_15_10_11"/>
<reference evidence="7 8" key="2">
    <citation type="journal article" date="2011" name="Stand. Genomic Sci.">
        <title>Complete genome sequence of Tsukamurella paurometabola type strain (no. 33).</title>
        <authorList>
            <person name="Munk A.C."/>
            <person name="Lapidus A."/>
            <person name="Lucas S."/>
            <person name="Nolan M."/>
            <person name="Tice H."/>
            <person name="Cheng J.F."/>
            <person name="Del Rio T.G."/>
            <person name="Goodwin L."/>
            <person name="Pitluck S."/>
            <person name="Liolios K."/>
            <person name="Huntemann M."/>
            <person name="Ivanova N."/>
            <person name="Mavromatis K."/>
            <person name="Mikhailova N."/>
            <person name="Pati A."/>
            <person name="Chen A."/>
            <person name="Palaniappan K."/>
            <person name="Tapia R."/>
            <person name="Han C."/>
            <person name="Land M."/>
            <person name="Hauser L."/>
            <person name="Chang Y.J."/>
            <person name="Jeffries C.D."/>
            <person name="Brettin T."/>
            <person name="Yasawong M."/>
            <person name="Brambilla E.M."/>
            <person name="Rohde M."/>
            <person name="Sikorski J."/>
            <person name="Goker M."/>
            <person name="Detter J.C."/>
            <person name="Woyke T."/>
            <person name="Bristow J."/>
            <person name="Eisen J.A."/>
            <person name="Markowitz V."/>
            <person name="Hugenholtz P."/>
            <person name="Kyrpides N.C."/>
            <person name="Klenk H.P."/>
        </authorList>
    </citation>
    <scope>NUCLEOTIDE SEQUENCE [LARGE SCALE GENOMIC DNA]</scope>
    <source>
        <strain evidence="8">ATCC 8368 / DSM 20162 / CCUG 35730 / CIP 100753 / JCM 10117 / KCTC 9821 / NBRC 16120 / NCIMB 702349 / NCTC 13040</strain>
    </source>
</reference>
<keyword evidence="8" id="KW-1185">Reference proteome</keyword>
<dbReference type="SUPFAM" id="SSF46689">
    <property type="entry name" value="Homeodomain-like"/>
    <property type="match status" value="1"/>
</dbReference>
<dbReference type="Gene3D" id="1.10.357.10">
    <property type="entry name" value="Tetracycline Repressor, domain 2"/>
    <property type="match status" value="1"/>
</dbReference>
<keyword evidence="2" id="KW-0805">Transcription regulation</keyword>
<evidence type="ECO:0000256" key="4">
    <source>
        <dbReference type="ARBA" id="ARBA00023163"/>
    </source>
</evidence>
<evidence type="ECO:0000256" key="5">
    <source>
        <dbReference type="PROSITE-ProRule" id="PRU00335"/>
    </source>
</evidence>
<evidence type="ECO:0000313" key="8">
    <source>
        <dbReference type="Proteomes" id="UP000001213"/>
    </source>
</evidence>
<dbReference type="eggNOG" id="COG1309">
    <property type="taxonomic scope" value="Bacteria"/>
</dbReference>
<dbReference type="SUPFAM" id="SSF48498">
    <property type="entry name" value="Tetracyclin repressor-like, C-terminal domain"/>
    <property type="match status" value="1"/>
</dbReference>
<evidence type="ECO:0000256" key="2">
    <source>
        <dbReference type="ARBA" id="ARBA00023015"/>
    </source>
</evidence>
<dbReference type="InterPro" id="IPR050109">
    <property type="entry name" value="HTH-type_TetR-like_transc_reg"/>
</dbReference>
<dbReference type="RefSeq" id="WP_013125224.1">
    <property type="nucleotide sequence ID" value="NC_014158.1"/>
</dbReference>
<dbReference type="KEGG" id="tpr:Tpau_0541"/>
<reference evidence="8" key="1">
    <citation type="submission" date="2010-03" db="EMBL/GenBank/DDBJ databases">
        <title>The complete chromosome of Tsukamurella paurometabola DSM 20162.</title>
        <authorList>
            <consortium name="US DOE Joint Genome Institute (JGI-PGF)"/>
            <person name="Lucas S."/>
            <person name="Copeland A."/>
            <person name="Lapidus A."/>
            <person name="Glavina del Rio T."/>
            <person name="Dalin E."/>
            <person name="Tice H."/>
            <person name="Bruce D."/>
            <person name="Goodwin L."/>
            <person name="Pitluck S."/>
            <person name="Kyrpides N."/>
            <person name="Mavromatis K."/>
            <person name="Ivanova N."/>
            <person name="Mikhailova N."/>
            <person name="Munk A.C."/>
            <person name="Brettin T."/>
            <person name="Detter J.C."/>
            <person name="Tapia R."/>
            <person name="Han C."/>
            <person name="Larimer F."/>
            <person name="Land M."/>
            <person name="Hauser L."/>
            <person name="Markowitz V."/>
            <person name="Cheng J.-F."/>
            <person name="Hugenholtz P."/>
            <person name="Woyke T."/>
            <person name="Wu D."/>
            <person name="Jando M."/>
            <person name="Brambilla E."/>
            <person name="Klenk H.-P."/>
            <person name="Eisen J.A."/>
        </authorList>
    </citation>
    <scope>NUCLEOTIDE SEQUENCE [LARGE SCALE GENOMIC DNA]</scope>
    <source>
        <strain evidence="8">ATCC 8368 / DSM 20162 / CCUG 35730 / CIP 100753 / JCM 10117 / KCTC 9821 / NBRC 16120 / NCIMB 702349 / NCTC 13040</strain>
    </source>
</reference>
<evidence type="ECO:0000259" key="6">
    <source>
        <dbReference type="PROSITE" id="PS50977"/>
    </source>
</evidence>
<evidence type="ECO:0000256" key="1">
    <source>
        <dbReference type="ARBA" id="ARBA00022491"/>
    </source>
</evidence>
<keyword evidence="3 5" id="KW-0238">DNA-binding</keyword>
<dbReference type="InterPro" id="IPR039538">
    <property type="entry name" value="BetI_C"/>
</dbReference>
<dbReference type="PROSITE" id="PS50977">
    <property type="entry name" value="HTH_TETR_2"/>
    <property type="match status" value="1"/>
</dbReference>